<reference evidence="1" key="1">
    <citation type="submission" date="2021-01" db="EMBL/GenBank/DDBJ databases">
        <authorList>
            <person name="Corre E."/>
            <person name="Pelletier E."/>
            <person name="Niang G."/>
            <person name="Scheremetjew M."/>
            <person name="Finn R."/>
            <person name="Kale V."/>
            <person name="Holt S."/>
            <person name="Cochrane G."/>
            <person name="Meng A."/>
            <person name="Brown T."/>
            <person name="Cohen L."/>
        </authorList>
    </citation>
    <scope>NUCLEOTIDE SEQUENCE</scope>
    <source>
        <strain evidence="1">CCMP3278</strain>
    </source>
</reference>
<dbReference type="AlphaFoldDB" id="A0A7S0ZGE4"/>
<proteinExistence type="predicted"/>
<accession>A0A7S0ZGE4</accession>
<sequence>MVEDDDGVELNWYGKLRQHPYFPRFPFEEVKYWDWYPLRMLRFHAQLKQHNVPPPERETTERFYREVPVYGERLERMHNSVKIGGYSLIIGTLTFGITSRRYLKNPFGLVVAALSSYAMGELGSGLLLGNYTFSQLTVSERFLEWYLLENGITPIPVRKKPTPENSTQASG</sequence>
<name>A0A7S0ZGE4_9RHOD</name>
<protein>
    <submittedName>
        <fullName evidence="1">Uncharacterized protein</fullName>
    </submittedName>
</protein>
<dbReference type="EMBL" id="HBFP01007341">
    <property type="protein sequence ID" value="CAD8820883.1"/>
    <property type="molecule type" value="Transcribed_RNA"/>
</dbReference>
<organism evidence="1">
    <name type="scientific">Timspurckia oligopyrenoides</name>
    <dbReference type="NCBI Taxonomy" id="708627"/>
    <lineage>
        <taxon>Eukaryota</taxon>
        <taxon>Rhodophyta</taxon>
        <taxon>Bangiophyceae</taxon>
        <taxon>Porphyridiales</taxon>
        <taxon>Porphyridiaceae</taxon>
        <taxon>Timspurckia</taxon>
    </lineage>
</organism>
<gene>
    <name evidence="1" type="ORF">TOLI1172_LOCUS5277</name>
</gene>
<evidence type="ECO:0000313" key="1">
    <source>
        <dbReference type="EMBL" id="CAD8820883.1"/>
    </source>
</evidence>